<evidence type="ECO:0000256" key="1">
    <source>
        <dbReference type="ARBA" id="ARBA00008683"/>
    </source>
</evidence>
<dbReference type="GO" id="GO:0006508">
    <property type="term" value="P:proteolysis"/>
    <property type="evidence" value="ECO:0007669"/>
    <property type="project" value="UniProtKB-KW"/>
</dbReference>
<dbReference type="GO" id="GO:0004252">
    <property type="term" value="F:serine-type endopeptidase activity"/>
    <property type="evidence" value="ECO:0007669"/>
    <property type="project" value="InterPro"/>
</dbReference>
<dbReference type="InterPro" id="IPR047272">
    <property type="entry name" value="S49_SppA_C"/>
</dbReference>
<evidence type="ECO:0000313" key="6">
    <source>
        <dbReference type="EMBL" id="NML74617.1"/>
    </source>
</evidence>
<dbReference type="CDD" id="cd07023">
    <property type="entry name" value="S49_Sppa_N_C"/>
    <property type="match status" value="1"/>
</dbReference>
<protein>
    <submittedName>
        <fullName evidence="6">S49 family peptidase</fullName>
    </submittedName>
</protein>
<dbReference type="PANTHER" id="PTHR42987">
    <property type="entry name" value="PEPTIDASE S49"/>
    <property type="match status" value="1"/>
</dbReference>
<evidence type="ECO:0000259" key="5">
    <source>
        <dbReference type="Pfam" id="PF01343"/>
    </source>
</evidence>
<evidence type="ECO:0000256" key="3">
    <source>
        <dbReference type="ARBA" id="ARBA00022801"/>
    </source>
</evidence>
<gene>
    <name evidence="6" type="ORF">HHL25_10830</name>
</gene>
<dbReference type="Proteomes" id="UP000541470">
    <property type="component" value="Unassembled WGS sequence"/>
</dbReference>
<evidence type="ECO:0000256" key="2">
    <source>
        <dbReference type="ARBA" id="ARBA00022670"/>
    </source>
</evidence>
<evidence type="ECO:0000256" key="4">
    <source>
        <dbReference type="ARBA" id="ARBA00022825"/>
    </source>
</evidence>
<dbReference type="SUPFAM" id="SSF52096">
    <property type="entry name" value="ClpP/crotonase"/>
    <property type="match status" value="1"/>
</dbReference>
<proteinExistence type="inferred from homology"/>
<sequence length="288" mass="31268">MAGMLKRLMPKRFRNDGLVIPVVRLHGAIVSGGGRFKQQLNLASVAPALEKAFSKKDSPAVALSINSPGGSPVQSRMIFDRIRALAEEKNKRVLVFVEDVAASGGYMIALAGDEIYADATSIVGSIGVVSGGFGFPELLKKIGVERRVYTAGENKVILDPFKPEKESDIEYLKELQLEIHQVFIDMVKSRRASRLAEDPDLFSGLFWTGRRGLELGLVDNLGGMREEIKKRYGRDAKLELVSGGKDFFGRRMPGVGIGGAGLDQIAASAVSGLAETLEEKALWSRYGL</sequence>
<dbReference type="Gene3D" id="3.90.226.10">
    <property type="entry name" value="2-enoyl-CoA Hydratase, Chain A, domain 1"/>
    <property type="match status" value="1"/>
</dbReference>
<dbReference type="InterPro" id="IPR001907">
    <property type="entry name" value="ClpP"/>
</dbReference>
<dbReference type="PANTHER" id="PTHR42987:SF8">
    <property type="entry name" value="PROTEINASE"/>
    <property type="match status" value="1"/>
</dbReference>
<evidence type="ECO:0000313" key="7">
    <source>
        <dbReference type="Proteomes" id="UP000541470"/>
    </source>
</evidence>
<dbReference type="RefSeq" id="WP_169590217.1">
    <property type="nucleotide sequence ID" value="NZ_JABBGK010000002.1"/>
</dbReference>
<dbReference type="Pfam" id="PF01343">
    <property type="entry name" value="Peptidase_S49"/>
    <property type="match status" value="1"/>
</dbReference>
<keyword evidence="3" id="KW-0378">Hydrolase</keyword>
<keyword evidence="7" id="KW-1185">Reference proteome</keyword>
<dbReference type="InterPro" id="IPR002142">
    <property type="entry name" value="Peptidase_S49"/>
</dbReference>
<accession>A0A7Y0AW61</accession>
<feature type="domain" description="Peptidase S49" evidence="5">
    <location>
        <begin position="87"/>
        <end position="230"/>
    </location>
</feature>
<comment type="caution">
    <text evidence="6">The sequence shown here is derived from an EMBL/GenBank/DDBJ whole genome shotgun (WGS) entry which is preliminary data.</text>
</comment>
<dbReference type="GO" id="GO:0004176">
    <property type="term" value="F:ATP-dependent peptidase activity"/>
    <property type="evidence" value="ECO:0007669"/>
    <property type="project" value="InterPro"/>
</dbReference>
<dbReference type="PRINTS" id="PR00127">
    <property type="entry name" value="CLPPROTEASEP"/>
</dbReference>
<keyword evidence="4" id="KW-0720">Serine protease</keyword>
<name>A0A7Y0AW61_9HYPH</name>
<dbReference type="InterPro" id="IPR029045">
    <property type="entry name" value="ClpP/crotonase-like_dom_sf"/>
</dbReference>
<organism evidence="6 7">
    <name type="scientific">Rhizobium terricola</name>
    <dbReference type="NCBI Taxonomy" id="2728849"/>
    <lineage>
        <taxon>Bacteria</taxon>
        <taxon>Pseudomonadati</taxon>
        <taxon>Pseudomonadota</taxon>
        <taxon>Alphaproteobacteria</taxon>
        <taxon>Hyphomicrobiales</taxon>
        <taxon>Rhizobiaceae</taxon>
        <taxon>Rhizobium/Agrobacterium group</taxon>
        <taxon>Rhizobium</taxon>
    </lineage>
</organism>
<dbReference type="Gene3D" id="6.20.330.10">
    <property type="match status" value="1"/>
</dbReference>
<dbReference type="EMBL" id="JABBGK010000002">
    <property type="protein sequence ID" value="NML74617.1"/>
    <property type="molecule type" value="Genomic_DNA"/>
</dbReference>
<dbReference type="AlphaFoldDB" id="A0A7Y0AW61"/>
<comment type="similarity">
    <text evidence="1">Belongs to the peptidase S49 family.</text>
</comment>
<keyword evidence="2" id="KW-0645">Protease</keyword>
<reference evidence="6 7" key="1">
    <citation type="submission" date="2020-04" db="EMBL/GenBank/DDBJ databases">
        <title>Rhizobium sp. S-51 isolated from soil.</title>
        <authorList>
            <person name="Dahal R.H."/>
        </authorList>
    </citation>
    <scope>NUCLEOTIDE SEQUENCE [LARGE SCALE GENOMIC DNA]</scope>
    <source>
        <strain evidence="6 7">S-51</strain>
    </source>
</reference>